<dbReference type="PANTHER" id="PTHR44379">
    <property type="entry name" value="OXIDOREDUCTASE WITH IRON-SULFUR SUBUNIT"/>
    <property type="match status" value="1"/>
</dbReference>
<dbReference type="GO" id="GO:0051537">
    <property type="term" value="F:2 iron, 2 sulfur cluster binding"/>
    <property type="evidence" value="ECO:0007669"/>
    <property type="project" value="UniProtKB-KW"/>
</dbReference>
<evidence type="ECO:0000256" key="1">
    <source>
        <dbReference type="ARBA" id="ARBA00022714"/>
    </source>
</evidence>
<dbReference type="Gene3D" id="3.10.20.30">
    <property type="match status" value="1"/>
</dbReference>
<keyword evidence="5" id="KW-0411">Iron-sulfur</keyword>
<dbReference type="InterPro" id="IPR001041">
    <property type="entry name" value="2Fe-2S_ferredoxin-type"/>
</dbReference>
<dbReference type="Pfam" id="PF01799">
    <property type="entry name" value="Fer2_2"/>
    <property type="match status" value="1"/>
</dbReference>
<evidence type="ECO:0000256" key="4">
    <source>
        <dbReference type="ARBA" id="ARBA00023004"/>
    </source>
</evidence>
<dbReference type="SUPFAM" id="SSF47741">
    <property type="entry name" value="CO dehydrogenase ISP C-domain like"/>
    <property type="match status" value="1"/>
</dbReference>
<proteinExistence type="predicted"/>
<dbReference type="PROSITE" id="PS00197">
    <property type="entry name" value="2FE2S_FER_1"/>
    <property type="match status" value="1"/>
</dbReference>
<evidence type="ECO:0000313" key="7">
    <source>
        <dbReference type="EMBL" id="VAV86547.1"/>
    </source>
</evidence>
<evidence type="ECO:0000259" key="6">
    <source>
        <dbReference type="PROSITE" id="PS51085"/>
    </source>
</evidence>
<dbReference type="SUPFAM" id="SSF54292">
    <property type="entry name" value="2Fe-2S ferredoxin-like"/>
    <property type="match status" value="1"/>
</dbReference>
<protein>
    <submittedName>
        <fullName evidence="7">Xanthine dehydrogenase iron-sulfur subunit</fullName>
        <ecNumber evidence="7">1.17.1.4</ecNumber>
    </submittedName>
</protein>
<evidence type="ECO:0000256" key="3">
    <source>
        <dbReference type="ARBA" id="ARBA00023002"/>
    </source>
</evidence>
<keyword evidence="4" id="KW-0408">Iron</keyword>
<dbReference type="InterPro" id="IPR036010">
    <property type="entry name" value="2Fe-2S_ferredoxin-like_sf"/>
</dbReference>
<sequence length="157" mass="16794">MSVKTELNFTLNGRPVNIEVPVDMTVLDLLRDGLDLKGTKYACGEGECGACTIEVDGATINSCLMYAADLNGRTVMTIEGLGAGNKMHPMQQSFVDHGAVQCGFCMPGMIIQANYLVKQNPNLTREEMKRGLEGNICRCTGYTKVLDAVAAIVGAEG</sequence>
<dbReference type="Gene3D" id="1.10.150.120">
    <property type="entry name" value="[2Fe-2S]-binding domain"/>
    <property type="match status" value="1"/>
</dbReference>
<keyword evidence="2" id="KW-0479">Metal-binding</keyword>
<dbReference type="InterPro" id="IPR006058">
    <property type="entry name" value="2Fe2S_fd_BS"/>
</dbReference>
<evidence type="ECO:0000256" key="5">
    <source>
        <dbReference type="ARBA" id="ARBA00023014"/>
    </source>
</evidence>
<name>A0A3B0R4I5_9ZZZZ</name>
<keyword evidence="3 7" id="KW-0560">Oxidoreductase</keyword>
<dbReference type="GO" id="GO:0046872">
    <property type="term" value="F:metal ion binding"/>
    <property type="evidence" value="ECO:0007669"/>
    <property type="project" value="UniProtKB-KW"/>
</dbReference>
<dbReference type="InterPro" id="IPR051452">
    <property type="entry name" value="Diverse_Oxidoreductases"/>
</dbReference>
<dbReference type="AlphaFoldDB" id="A0A3B0R4I5"/>
<accession>A0A3B0R4I5</accession>
<dbReference type="PANTHER" id="PTHR44379:SF5">
    <property type="entry name" value="OXIDOREDUCTASE WITH IRON-SULFUR SUBUNIT"/>
    <property type="match status" value="1"/>
</dbReference>
<dbReference type="InterPro" id="IPR012675">
    <property type="entry name" value="Beta-grasp_dom_sf"/>
</dbReference>
<dbReference type="EMBL" id="UOED01000008">
    <property type="protein sequence ID" value="VAV86547.1"/>
    <property type="molecule type" value="Genomic_DNA"/>
</dbReference>
<dbReference type="InterPro" id="IPR002888">
    <property type="entry name" value="2Fe-2S-bd"/>
</dbReference>
<dbReference type="PROSITE" id="PS51085">
    <property type="entry name" value="2FE2S_FER_2"/>
    <property type="match status" value="1"/>
</dbReference>
<dbReference type="EC" id="1.17.1.4" evidence="7"/>
<reference evidence="7" key="1">
    <citation type="submission" date="2018-06" db="EMBL/GenBank/DDBJ databases">
        <authorList>
            <person name="Zhirakovskaya E."/>
        </authorList>
    </citation>
    <scope>NUCLEOTIDE SEQUENCE</scope>
</reference>
<dbReference type="GO" id="GO:0004854">
    <property type="term" value="F:xanthine dehydrogenase activity"/>
    <property type="evidence" value="ECO:0007669"/>
    <property type="project" value="UniProtKB-EC"/>
</dbReference>
<evidence type="ECO:0000256" key="2">
    <source>
        <dbReference type="ARBA" id="ARBA00022723"/>
    </source>
</evidence>
<dbReference type="Pfam" id="PF00111">
    <property type="entry name" value="Fer2"/>
    <property type="match status" value="1"/>
</dbReference>
<feature type="domain" description="2Fe-2S ferredoxin-type" evidence="6">
    <location>
        <begin position="5"/>
        <end position="81"/>
    </location>
</feature>
<keyword evidence="1" id="KW-0001">2Fe-2S</keyword>
<organism evidence="7">
    <name type="scientific">hydrothermal vent metagenome</name>
    <dbReference type="NCBI Taxonomy" id="652676"/>
    <lineage>
        <taxon>unclassified sequences</taxon>
        <taxon>metagenomes</taxon>
        <taxon>ecological metagenomes</taxon>
    </lineage>
</organism>
<dbReference type="InterPro" id="IPR036884">
    <property type="entry name" value="2Fe-2S-bd_dom_sf"/>
</dbReference>
<gene>
    <name evidence="7" type="ORF">MNBD_ALPHA02-2128</name>
</gene>